<dbReference type="Proteomes" id="UP000251670">
    <property type="component" value="Unassembled WGS sequence"/>
</dbReference>
<dbReference type="EMBL" id="FNEG01000006">
    <property type="protein sequence ID" value="SDJ59962.1"/>
    <property type="molecule type" value="Genomic_DNA"/>
</dbReference>
<evidence type="ECO:0000313" key="3">
    <source>
        <dbReference type="Proteomes" id="UP000199426"/>
    </source>
</evidence>
<organism evidence="2 4">
    <name type="scientific">Chryseobacterium jejuense</name>
    <dbReference type="NCBI Taxonomy" id="445960"/>
    <lineage>
        <taxon>Bacteria</taxon>
        <taxon>Pseudomonadati</taxon>
        <taxon>Bacteroidota</taxon>
        <taxon>Flavobacteriia</taxon>
        <taxon>Flavobacteriales</taxon>
        <taxon>Weeksellaceae</taxon>
        <taxon>Chryseobacterium group</taxon>
        <taxon>Chryseobacterium</taxon>
    </lineage>
</organism>
<dbReference type="InterPro" id="IPR032315">
    <property type="entry name" value="DUF4846"/>
</dbReference>
<proteinExistence type="predicted"/>
<sequence>MYPNQMNMKKIISGVVITMVLLGCTQDKTKSNQNSQETEILTSETSVQINKDKNTIKERFSAPKDYQWQQEKSDSFGYFIENFKLKPYGSQILRYDDSPISTQHLHEAVFDIDTGNKDLQQCADAVIRLRAEYLYKIKKTDDIKFHFTSGHLLSWNDYKNGTRAFVNGNSVNFRKTADFDDSYQSFRNYLDLIFNYAGTISLNKETKPVLKNSDLKTGDILITPGSPGHVVFIAGVCKNKEGKKLFLLSEGFTPAQSIHLLSNPFQKNISPWYDLDVNASETKTARYIFEPTNFRSF</sequence>
<evidence type="ECO:0000313" key="4">
    <source>
        <dbReference type="Proteomes" id="UP000251670"/>
    </source>
</evidence>
<dbReference type="Proteomes" id="UP000199426">
    <property type="component" value="Unassembled WGS sequence"/>
</dbReference>
<name>A0A2X2WZ27_CHRJE</name>
<protein>
    <recommendedName>
        <fullName evidence="5">DUF4846 domain-containing protein</fullName>
    </recommendedName>
</protein>
<reference evidence="2 4" key="2">
    <citation type="submission" date="2018-06" db="EMBL/GenBank/DDBJ databases">
        <authorList>
            <consortium name="Pathogen Informatics"/>
            <person name="Doyle S."/>
        </authorList>
    </citation>
    <scope>NUCLEOTIDE SEQUENCE [LARGE SCALE GENOMIC DNA]</scope>
    <source>
        <strain evidence="2 4">NCTC13492</strain>
    </source>
</reference>
<gene>
    <name evidence="2" type="ORF">NCTC13492_03129</name>
    <name evidence="1" type="ORF">SAMN05421542_3947</name>
</gene>
<evidence type="ECO:0008006" key="5">
    <source>
        <dbReference type="Google" id="ProtNLM"/>
    </source>
</evidence>
<dbReference type="Pfam" id="PF16138">
    <property type="entry name" value="DUF4846"/>
    <property type="match status" value="1"/>
</dbReference>
<reference evidence="1 3" key="1">
    <citation type="submission" date="2016-10" db="EMBL/GenBank/DDBJ databases">
        <authorList>
            <person name="Varghese N."/>
            <person name="Submissions S."/>
        </authorList>
    </citation>
    <scope>NUCLEOTIDE SEQUENCE [LARGE SCALE GENOMIC DNA]</scope>
    <source>
        <strain evidence="1 3">DSM 19299</strain>
    </source>
</reference>
<keyword evidence="3" id="KW-1185">Reference proteome</keyword>
<dbReference type="STRING" id="445960.SAMN05421542_3947"/>
<evidence type="ECO:0000313" key="1">
    <source>
        <dbReference type="EMBL" id="SDJ59962.1"/>
    </source>
</evidence>
<evidence type="ECO:0000313" key="2">
    <source>
        <dbReference type="EMBL" id="SQB46066.1"/>
    </source>
</evidence>
<dbReference type="AlphaFoldDB" id="A0A2X2WZ27"/>
<accession>A0A2X2WZ27</accession>
<dbReference type="EMBL" id="UAWB01000012">
    <property type="protein sequence ID" value="SQB46066.1"/>
    <property type="molecule type" value="Genomic_DNA"/>
</dbReference>